<dbReference type="EMBL" id="CP003557">
    <property type="protein sequence ID" value="AFN75395.1"/>
    <property type="molecule type" value="Genomic_DNA"/>
</dbReference>
<gene>
    <name evidence="3" type="ordered locus">MROS_2165</name>
</gene>
<feature type="domain" description="OmpA-like" evidence="2">
    <location>
        <begin position="74"/>
        <end position="193"/>
    </location>
</feature>
<organism evidence="3 4">
    <name type="scientific">Melioribacter roseus (strain DSM 23840 / JCM 17771 / VKM B-2668 / P3M-2)</name>
    <dbReference type="NCBI Taxonomy" id="1191523"/>
    <lineage>
        <taxon>Bacteria</taxon>
        <taxon>Pseudomonadati</taxon>
        <taxon>Ignavibacteriota</taxon>
        <taxon>Ignavibacteria</taxon>
        <taxon>Ignavibacteriales</taxon>
        <taxon>Melioribacteraceae</taxon>
        <taxon>Melioribacter</taxon>
    </lineage>
</organism>
<dbReference type="eggNOG" id="COG1360">
    <property type="taxonomic scope" value="Bacteria"/>
</dbReference>
<dbReference type="Proteomes" id="UP000009011">
    <property type="component" value="Chromosome"/>
</dbReference>
<evidence type="ECO:0000313" key="4">
    <source>
        <dbReference type="Proteomes" id="UP000009011"/>
    </source>
</evidence>
<dbReference type="GO" id="GO:0016020">
    <property type="term" value="C:membrane"/>
    <property type="evidence" value="ECO:0007669"/>
    <property type="project" value="UniProtKB-UniRule"/>
</dbReference>
<protein>
    <submittedName>
        <fullName evidence="3">OmpA/MotB domain protein</fullName>
    </submittedName>
</protein>
<evidence type="ECO:0000259" key="2">
    <source>
        <dbReference type="PROSITE" id="PS51123"/>
    </source>
</evidence>
<proteinExistence type="predicted"/>
<dbReference type="PANTHER" id="PTHR30329">
    <property type="entry name" value="STATOR ELEMENT OF FLAGELLAR MOTOR COMPLEX"/>
    <property type="match status" value="1"/>
</dbReference>
<dbReference type="CDD" id="cd07185">
    <property type="entry name" value="OmpA_C-like"/>
    <property type="match status" value="1"/>
</dbReference>
<keyword evidence="1" id="KW-0472">Membrane</keyword>
<dbReference type="STRING" id="1191523.MROS_2165"/>
<dbReference type="HOGENOM" id="CLU_016890_0_1_10"/>
<keyword evidence="4" id="KW-1185">Reference proteome</keyword>
<dbReference type="InterPro" id="IPR006665">
    <property type="entry name" value="OmpA-like"/>
</dbReference>
<evidence type="ECO:0000313" key="3">
    <source>
        <dbReference type="EMBL" id="AFN75395.1"/>
    </source>
</evidence>
<dbReference type="PANTHER" id="PTHR30329:SF21">
    <property type="entry name" value="LIPOPROTEIN YIAD-RELATED"/>
    <property type="match status" value="1"/>
</dbReference>
<dbReference type="InterPro" id="IPR036737">
    <property type="entry name" value="OmpA-like_sf"/>
</dbReference>
<reference evidence="3 4" key="1">
    <citation type="journal article" date="2013" name="PLoS ONE">
        <title>Genomic analysis of Melioribacter roseus, facultatively anaerobic organotrophic bacterium representing a novel deep lineage within Bacteriodetes/Chlorobi group.</title>
        <authorList>
            <person name="Kadnikov V.V."/>
            <person name="Mardanov A.V."/>
            <person name="Podosokorskaya O.A."/>
            <person name="Gavrilov S.N."/>
            <person name="Kublanov I.V."/>
            <person name="Beletsky A.V."/>
            <person name="Bonch-Osmolovskaya E.A."/>
            <person name="Ravin N.V."/>
        </authorList>
    </citation>
    <scope>NUCLEOTIDE SEQUENCE [LARGE SCALE GENOMIC DNA]</scope>
    <source>
        <strain evidence="4">JCM 17771 / P3M-2</strain>
    </source>
</reference>
<dbReference type="InterPro" id="IPR050330">
    <property type="entry name" value="Bact_OuterMem_StrucFunc"/>
</dbReference>
<dbReference type="AlphaFoldDB" id="I6Z8B3"/>
<name>I6Z8B3_MELRP</name>
<dbReference type="PROSITE" id="PS51123">
    <property type="entry name" value="OMPA_2"/>
    <property type="match status" value="1"/>
</dbReference>
<accession>I6Z8B3</accession>
<dbReference type="Pfam" id="PF00691">
    <property type="entry name" value="OmpA"/>
    <property type="match status" value="1"/>
</dbReference>
<evidence type="ECO:0000256" key="1">
    <source>
        <dbReference type="PROSITE-ProRule" id="PRU00473"/>
    </source>
</evidence>
<dbReference type="RefSeq" id="WP_014856827.1">
    <property type="nucleotide sequence ID" value="NC_018178.1"/>
</dbReference>
<sequence>MGLFIILYAMSNIDTAKYKNVAAAMGSIFGSSANLSLLQEGKVIPSPKEKLADQLSRLIETYNYGSSIRLEENERGITIHILDDILFPSGQATLDESSKLVLQRLARVIRALPNDIRIEGHTDNVPINTVRYPSNWHLSVDRALSTAYYLIKEEGIKPDKVSIVGYSEYKPIASNDLPETRALNRRVDIVILK</sequence>
<dbReference type="SUPFAM" id="SSF103088">
    <property type="entry name" value="OmpA-like"/>
    <property type="match status" value="1"/>
</dbReference>
<dbReference type="KEGG" id="mro:MROS_2165"/>
<dbReference type="Gene3D" id="3.30.1330.60">
    <property type="entry name" value="OmpA-like domain"/>
    <property type="match status" value="1"/>
</dbReference>
<dbReference type="PATRIC" id="fig|1191523.3.peg.2290"/>